<dbReference type="EMBL" id="JAVHNQ010000002">
    <property type="protein sequence ID" value="KAK6355059.1"/>
    <property type="molecule type" value="Genomic_DNA"/>
</dbReference>
<keyword evidence="2" id="KW-0472">Membrane</keyword>
<dbReference type="GO" id="GO:0005935">
    <property type="term" value="C:cellular bud neck"/>
    <property type="evidence" value="ECO:0007669"/>
    <property type="project" value="TreeGrafter"/>
</dbReference>
<dbReference type="PANTHER" id="PTHR40018:SF1">
    <property type="entry name" value="[PSI+] INDUCTION PROTEIN 2"/>
    <property type="match status" value="1"/>
</dbReference>
<evidence type="ECO:0000313" key="3">
    <source>
        <dbReference type="EMBL" id="KAK6355059.1"/>
    </source>
</evidence>
<sequence length="461" mass="49776">MAPGSELVRRGVQEDIASIPETLKSWDSCMAKSWCKYPVIAACVVGGLILISITWCCYRCCCRRRRRKAERSKSTFFNDPVPAYMTSGTTPTPNTNISSTGNYNSNSRNSFGGGNSASAPSGPQYAYFDTGAKNNDDLPVMPSWNNAKSEKVEDTSKVEVIELTEVDKDGRQQSPPKTNGVLTTGQTNPPPSAPVNRLPLAADPYAQPPPQAHRQNFPPPTNNMNNPFGPQRLNSPFAPSSRVPMAPPARIQSPYPETSNMPSNPTHTGGVAPTLDLDFDFNPHINAQNQGPYANADIYPPEPSYQPANTVHHQSPQFSGTTAPPQPQQFTGTTSSVPPAPAGYAEAYSSPPRQAQTHAHTVTINSGNTNVAHNGFMAQMDDDFGHSPVHLTQPSGNNTHTNAVFDPNDFDHGGYGGGYNNNQPSTHVADGFHNQYQRPAMPQNTNNGFAAQQPPQAWSAF</sequence>
<comment type="caution">
    <text evidence="3">The sequence shown here is derived from an EMBL/GenBank/DDBJ whole genome shotgun (WGS) entry which is preliminary data.</text>
</comment>
<feature type="compositionally biased region" description="Polar residues" evidence="1">
    <location>
        <begin position="255"/>
        <end position="267"/>
    </location>
</feature>
<dbReference type="AlphaFoldDB" id="A0AAV9V8C9"/>
<evidence type="ECO:0000256" key="1">
    <source>
        <dbReference type="SAM" id="MobiDB-lite"/>
    </source>
</evidence>
<feature type="transmembrane region" description="Helical" evidence="2">
    <location>
        <begin position="37"/>
        <end position="58"/>
    </location>
</feature>
<feature type="region of interest" description="Disordered" evidence="1">
    <location>
        <begin position="205"/>
        <end position="358"/>
    </location>
</feature>
<keyword evidence="2" id="KW-1133">Transmembrane helix</keyword>
<protein>
    <submittedName>
        <fullName evidence="3">Uncharacterized protein</fullName>
    </submittedName>
</protein>
<dbReference type="GO" id="GO:0005886">
    <property type="term" value="C:plasma membrane"/>
    <property type="evidence" value="ECO:0007669"/>
    <property type="project" value="TreeGrafter"/>
</dbReference>
<reference evidence="3 4" key="1">
    <citation type="submission" date="2019-10" db="EMBL/GenBank/DDBJ databases">
        <authorList>
            <person name="Palmer J.M."/>
        </authorList>
    </citation>
    <scope>NUCLEOTIDE SEQUENCE [LARGE SCALE GENOMIC DNA]</scope>
    <source>
        <strain evidence="3 4">TWF696</strain>
    </source>
</reference>
<evidence type="ECO:0000313" key="4">
    <source>
        <dbReference type="Proteomes" id="UP001375240"/>
    </source>
</evidence>
<accession>A0AAV9V8C9</accession>
<dbReference type="Proteomes" id="UP001375240">
    <property type="component" value="Unassembled WGS sequence"/>
</dbReference>
<feature type="compositionally biased region" description="Pro residues" evidence="1">
    <location>
        <begin position="206"/>
        <end position="221"/>
    </location>
</feature>
<feature type="region of interest" description="Disordered" evidence="1">
    <location>
        <begin position="393"/>
        <end position="461"/>
    </location>
</feature>
<feature type="compositionally biased region" description="Polar residues" evidence="1">
    <location>
        <begin position="306"/>
        <end position="337"/>
    </location>
</feature>
<organism evidence="3 4">
    <name type="scientific">Orbilia brochopaga</name>
    <dbReference type="NCBI Taxonomy" id="3140254"/>
    <lineage>
        <taxon>Eukaryota</taxon>
        <taxon>Fungi</taxon>
        <taxon>Dikarya</taxon>
        <taxon>Ascomycota</taxon>
        <taxon>Pezizomycotina</taxon>
        <taxon>Orbiliomycetes</taxon>
        <taxon>Orbiliales</taxon>
        <taxon>Orbiliaceae</taxon>
        <taxon>Orbilia</taxon>
    </lineage>
</organism>
<dbReference type="InterPro" id="IPR037504">
    <property type="entry name" value="PSI_induc_2"/>
</dbReference>
<feature type="compositionally biased region" description="Polar residues" evidence="1">
    <location>
        <begin position="172"/>
        <end position="187"/>
    </location>
</feature>
<keyword evidence="4" id="KW-1185">Reference proteome</keyword>
<evidence type="ECO:0000256" key="2">
    <source>
        <dbReference type="SAM" id="Phobius"/>
    </source>
</evidence>
<feature type="region of interest" description="Disordered" evidence="1">
    <location>
        <begin position="84"/>
        <end position="118"/>
    </location>
</feature>
<proteinExistence type="predicted"/>
<feature type="region of interest" description="Disordered" evidence="1">
    <location>
        <begin position="167"/>
        <end position="191"/>
    </location>
</feature>
<feature type="compositionally biased region" description="Polar residues" evidence="1">
    <location>
        <begin position="434"/>
        <end position="461"/>
    </location>
</feature>
<gene>
    <name evidence="3" type="ORF">TWF696_004185</name>
</gene>
<keyword evidence="2" id="KW-0812">Transmembrane</keyword>
<dbReference type="PANTHER" id="PTHR40018">
    <property type="entry name" value="[PSI+] INDUCTION PROTEIN 2"/>
    <property type="match status" value="1"/>
</dbReference>
<feature type="compositionally biased region" description="Polar residues" evidence="1">
    <location>
        <begin position="393"/>
        <end position="402"/>
    </location>
</feature>
<feature type="compositionally biased region" description="Low complexity" evidence="1">
    <location>
        <begin position="86"/>
        <end position="118"/>
    </location>
</feature>
<name>A0AAV9V8C9_9PEZI</name>